<evidence type="ECO:0000259" key="4">
    <source>
        <dbReference type="PROSITE" id="PS01124"/>
    </source>
</evidence>
<organism evidence="5 6">
    <name type="scientific">Mycolicibacterium celeriflavum</name>
    <name type="common">Mycobacterium celeriflavum</name>
    <dbReference type="NCBI Taxonomy" id="1249101"/>
    <lineage>
        <taxon>Bacteria</taxon>
        <taxon>Bacillati</taxon>
        <taxon>Actinomycetota</taxon>
        <taxon>Actinomycetes</taxon>
        <taxon>Mycobacteriales</taxon>
        <taxon>Mycobacteriaceae</taxon>
        <taxon>Mycolicibacterium</taxon>
    </lineage>
</organism>
<dbReference type="PROSITE" id="PS01124">
    <property type="entry name" value="HTH_ARAC_FAMILY_2"/>
    <property type="match status" value="1"/>
</dbReference>
<dbReference type="Proteomes" id="UP000466431">
    <property type="component" value="Chromosome"/>
</dbReference>
<dbReference type="GO" id="GO:0003700">
    <property type="term" value="F:DNA-binding transcription factor activity"/>
    <property type="evidence" value="ECO:0007669"/>
    <property type="project" value="InterPro"/>
</dbReference>
<name>A0A7I7RKZ7_MYCCF</name>
<dbReference type="GO" id="GO:0000976">
    <property type="term" value="F:transcription cis-regulatory region binding"/>
    <property type="evidence" value="ECO:0007669"/>
    <property type="project" value="TreeGrafter"/>
</dbReference>
<dbReference type="Gene3D" id="1.10.10.60">
    <property type="entry name" value="Homeodomain-like"/>
    <property type="match status" value="1"/>
</dbReference>
<dbReference type="GO" id="GO:0005829">
    <property type="term" value="C:cytosol"/>
    <property type="evidence" value="ECO:0007669"/>
    <property type="project" value="TreeGrafter"/>
</dbReference>
<keyword evidence="2" id="KW-0238">DNA-binding</keyword>
<dbReference type="PANTHER" id="PTHR47894">
    <property type="entry name" value="HTH-TYPE TRANSCRIPTIONAL REGULATOR GADX"/>
    <property type="match status" value="1"/>
</dbReference>
<dbReference type="InterPro" id="IPR032687">
    <property type="entry name" value="AraC-type_N"/>
</dbReference>
<evidence type="ECO:0000256" key="3">
    <source>
        <dbReference type="ARBA" id="ARBA00023163"/>
    </source>
</evidence>
<dbReference type="AlphaFoldDB" id="A0A7I7RKZ7"/>
<evidence type="ECO:0000313" key="6">
    <source>
        <dbReference type="Proteomes" id="UP000466431"/>
    </source>
</evidence>
<dbReference type="SMART" id="SM00342">
    <property type="entry name" value="HTH_ARAC"/>
    <property type="match status" value="1"/>
</dbReference>
<dbReference type="SUPFAM" id="SSF46689">
    <property type="entry name" value="Homeodomain-like"/>
    <property type="match status" value="1"/>
</dbReference>
<evidence type="ECO:0000256" key="2">
    <source>
        <dbReference type="ARBA" id="ARBA00023125"/>
    </source>
</evidence>
<accession>A0A7I7RKZ7</accession>
<keyword evidence="3" id="KW-0804">Transcription</keyword>
<gene>
    <name evidence="5" type="ORF">MCEL_35120</name>
</gene>
<dbReference type="KEGG" id="mcee:MCEL_35120"/>
<sequence length="342" mass="37635">MTVEDMSVIRGTSLTGYRELVGELGGEPDTLLRRAGILPGQVGQFDSFITYLALIDAMEAAAAATGAADFGRRLARRQGIDILGAVGVAARTPQTVADAFGIFEHYLAAYSPAISAQILPLADKELCFLQFKVLIAHPPAHPQVTELSLGVMLRVLRFLLGSSYAPIAVDLPHQPLTPQDEYLRYFSCAPRFGERGAGLTFPSADLGRSLTQDEVSHRAVLTYLDSMMDTRDGEMKTAVRALTRQLLPTGAATQDVVAQQFRLHPKTLQRRLAAEGTTFVAIVDDVRREMAQRYLRDTNMTLSHLARELGYAEHSVLTRACRRWYGSNPTVLRDNWRSASTQ</sequence>
<dbReference type="Pfam" id="PF12833">
    <property type="entry name" value="HTH_18"/>
    <property type="match status" value="1"/>
</dbReference>
<dbReference type="InterPro" id="IPR018060">
    <property type="entry name" value="HTH_AraC"/>
</dbReference>
<dbReference type="EMBL" id="AP022591">
    <property type="protein sequence ID" value="BBY45217.1"/>
    <property type="molecule type" value="Genomic_DNA"/>
</dbReference>
<evidence type="ECO:0000256" key="1">
    <source>
        <dbReference type="ARBA" id="ARBA00023015"/>
    </source>
</evidence>
<keyword evidence="6" id="KW-1185">Reference proteome</keyword>
<dbReference type="InterPro" id="IPR009057">
    <property type="entry name" value="Homeodomain-like_sf"/>
</dbReference>
<dbReference type="Pfam" id="PF12625">
    <property type="entry name" value="Arabinose_bd"/>
    <property type="match status" value="1"/>
</dbReference>
<keyword evidence="1" id="KW-0805">Transcription regulation</keyword>
<protein>
    <submittedName>
        <fullName evidence="5">AraC family transcriptional regulator</fullName>
    </submittedName>
</protein>
<proteinExistence type="predicted"/>
<reference evidence="5 6" key="1">
    <citation type="journal article" date="2019" name="Emerg. Microbes Infect.">
        <title>Comprehensive subspecies identification of 175 nontuberculous mycobacteria species based on 7547 genomic profiles.</title>
        <authorList>
            <person name="Matsumoto Y."/>
            <person name="Kinjo T."/>
            <person name="Motooka D."/>
            <person name="Nabeya D."/>
            <person name="Jung N."/>
            <person name="Uechi K."/>
            <person name="Horii T."/>
            <person name="Iida T."/>
            <person name="Fujita J."/>
            <person name="Nakamura S."/>
        </authorList>
    </citation>
    <scope>NUCLEOTIDE SEQUENCE [LARGE SCALE GENOMIC DNA]</scope>
    <source>
        <strain evidence="5 6">JCM 18439</strain>
    </source>
</reference>
<dbReference type="PANTHER" id="PTHR47894:SF4">
    <property type="entry name" value="HTH-TYPE TRANSCRIPTIONAL REGULATOR GADX"/>
    <property type="match status" value="1"/>
</dbReference>
<evidence type="ECO:0000313" key="5">
    <source>
        <dbReference type="EMBL" id="BBY45217.1"/>
    </source>
</evidence>
<feature type="domain" description="HTH araC/xylS-type" evidence="4">
    <location>
        <begin position="236"/>
        <end position="335"/>
    </location>
</feature>